<keyword evidence="1" id="KW-0732">Signal</keyword>
<sequence length="323" mass="34709">MRRRAFLASAGIAALAGCSNGDGSNTATPTGTESGTSTPAEGGSTETATGSGTTTRTGDGSAEFEFRDVEAPEQVTLNIPTTFALGVRNTGSAEGTFTATLETRRNGEEWRQGGNIEMTLAAGETGEWHSPRFSLQYLGTYEFRLTAFDETWSIEATPRQLDFNNYYVVPTGLYMNVLGGSFEPTYPTPDDGTNETTTTGEPTPTMTATPESTETAESTPMPRTPAPEAGGEWAVMRIDVRNSLDEAQTTPDASEFVLEVDGERRPQHQEVSDDPYEGGELAARTVTRGDLVYAVPEGTRARDVTLWWESSLPGGDVKVVWTK</sequence>
<dbReference type="AlphaFoldDB" id="A0ABD6CZ82"/>
<proteinExistence type="predicted"/>
<dbReference type="InterPro" id="IPR029050">
    <property type="entry name" value="Immunoprotect_excell_Ig-like"/>
</dbReference>
<dbReference type="EMBL" id="JBHUDL010000010">
    <property type="protein sequence ID" value="MFD1633642.1"/>
    <property type="molecule type" value="Genomic_DNA"/>
</dbReference>
<organism evidence="3 4">
    <name type="scientific">Haloplanus ruber</name>
    <dbReference type="NCBI Taxonomy" id="869892"/>
    <lineage>
        <taxon>Archaea</taxon>
        <taxon>Methanobacteriati</taxon>
        <taxon>Methanobacteriota</taxon>
        <taxon>Stenosarchaea group</taxon>
        <taxon>Halobacteria</taxon>
        <taxon>Halobacteriales</taxon>
        <taxon>Haloferacaceae</taxon>
        <taxon>Haloplanus</taxon>
    </lineage>
</organism>
<gene>
    <name evidence="3" type="ORF">ACFSBJ_07845</name>
</gene>
<protein>
    <submittedName>
        <fullName evidence="3">DUF4352 domain-containing protein</fullName>
    </submittedName>
</protein>
<evidence type="ECO:0000313" key="4">
    <source>
        <dbReference type="Proteomes" id="UP001597075"/>
    </source>
</evidence>
<evidence type="ECO:0000256" key="2">
    <source>
        <dbReference type="SAM" id="MobiDB-lite"/>
    </source>
</evidence>
<dbReference type="Gene3D" id="2.60.40.1240">
    <property type="match status" value="1"/>
</dbReference>
<reference evidence="3 4" key="1">
    <citation type="journal article" date="2019" name="Int. J. Syst. Evol. Microbiol.">
        <title>The Global Catalogue of Microorganisms (GCM) 10K type strain sequencing project: providing services to taxonomists for standard genome sequencing and annotation.</title>
        <authorList>
            <consortium name="The Broad Institute Genomics Platform"/>
            <consortium name="The Broad Institute Genome Sequencing Center for Infectious Disease"/>
            <person name="Wu L."/>
            <person name="Ma J."/>
        </authorList>
    </citation>
    <scope>NUCLEOTIDE SEQUENCE [LARGE SCALE GENOMIC DNA]</scope>
    <source>
        <strain evidence="3 4">CGMCC 1.10594</strain>
    </source>
</reference>
<comment type="caution">
    <text evidence="3">The sequence shown here is derived from an EMBL/GenBank/DDBJ whole genome shotgun (WGS) entry which is preliminary data.</text>
</comment>
<dbReference type="Proteomes" id="UP001597075">
    <property type="component" value="Unassembled WGS sequence"/>
</dbReference>
<feature type="region of interest" description="Disordered" evidence="2">
    <location>
        <begin position="17"/>
        <end position="60"/>
    </location>
</feature>
<evidence type="ECO:0000313" key="3">
    <source>
        <dbReference type="EMBL" id="MFD1633642.1"/>
    </source>
</evidence>
<feature type="compositionally biased region" description="Low complexity" evidence="2">
    <location>
        <begin position="26"/>
        <end position="60"/>
    </location>
</feature>
<keyword evidence="4" id="KW-1185">Reference proteome</keyword>
<name>A0ABD6CZ82_9EURY</name>
<dbReference type="PROSITE" id="PS51257">
    <property type="entry name" value="PROKAR_LIPOPROTEIN"/>
    <property type="match status" value="1"/>
</dbReference>
<accession>A0ABD6CZ82</accession>
<dbReference type="RefSeq" id="WP_256403915.1">
    <property type="nucleotide sequence ID" value="NZ_CP187151.1"/>
</dbReference>
<feature type="compositionally biased region" description="Low complexity" evidence="2">
    <location>
        <begin position="188"/>
        <end position="221"/>
    </location>
</feature>
<evidence type="ECO:0000256" key="1">
    <source>
        <dbReference type="ARBA" id="ARBA00022729"/>
    </source>
</evidence>
<feature type="region of interest" description="Disordered" evidence="2">
    <location>
        <begin position="186"/>
        <end position="229"/>
    </location>
</feature>